<dbReference type="GO" id="GO:0005829">
    <property type="term" value="C:cytosol"/>
    <property type="evidence" value="ECO:0007669"/>
    <property type="project" value="TreeGrafter"/>
</dbReference>
<feature type="domain" description="Argininosuccinate lyase C-terminal" evidence="9">
    <location>
        <begin position="372"/>
        <end position="427"/>
    </location>
</feature>
<keyword evidence="5 7" id="KW-0028">Amino-acid biosynthesis</keyword>
<reference evidence="10" key="1">
    <citation type="submission" date="2020-02" db="EMBL/GenBank/DDBJ databases">
        <authorList>
            <person name="Meier V. D."/>
        </authorList>
    </citation>
    <scope>NUCLEOTIDE SEQUENCE</scope>
    <source>
        <strain evidence="10">AVDCRST_MAG49</strain>
    </source>
</reference>
<dbReference type="PRINTS" id="PR00145">
    <property type="entry name" value="ARGSUCLYASE"/>
</dbReference>
<keyword evidence="7" id="KW-0963">Cytoplasm</keyword>
<protein>
    <recommendedName>
        <fullName evidence="3 7">Argininosuccinate lyase</fullName>
        <shortName evidence="7">ASAL</shortName>
        <ecNumber evidence="3 7">4.3.2.1</ecNumber>
    </recommendedName>
    <alternativeName>
        <fullName evidence="7">Arginosuccinase</fullName>
    </alternativeName>
</protein>
<comment type="similarity">
    <text evidence="7">Belongs to the lyase 1 family. Argininosuccinate lyase subfamily.</text>
</comment>
<dbReference type="InterPro" id="IPR029419">
    <property type="entry name" value="Arg_succ_lyase_C"/>
</dbReference>
<dbReference type="Gene3D" id="1.10.275.10">
    <property type="entry name" value="Fumarase/aspartase (N-terminal domain)"/>
    <property type="match status" value="1"/>
</dbReference>
<dbReference type="PANTHER" id="PTHR43814">
    <property type="entry name" value="ARGININOSUCCINATE LYASE"/>
    <property type="match status" value="1"/>
</dbReference>
<evidence type="ECO:0000256" key="6">
    <source>
        <dbReference type="ARBA" id="ARBA00023239"/>
    </source>
</evidence>
<dbReference type="InterPro" id="IPR008948">
    <property type="entry name" value="L-Aspartase-like"/>
</dbReference>
<dbReference type="PANTHER" id="PTHR43814:SF1">
    <property type="entry name" value="ARGININOSUCCINATE LYASE"/>
    <property type="match status" value="1"/>
</dbReference>
<dbReference type="Gene3D" id="1.20.200.10">
    <property type="entry name" value="Fumarase/aspartase (Central domain)"/>
    <property type="match status" value="1"/>
</dbReference>
<dbReference type="NCBIfam" id="TIGR00838">
    <property type="entry name" value="argH"/>
    <property type="match status" value="1"/>
</dbReference>
<evidence type="ECO:0000256" key="1">
    <source>
        <dbReference type="ARBA" id="ARBA00000985"/>
    </source>
</evidence>
<evidence type="ECO:0000259" key="8">
    <source>
        <dbReference type="Pfam" id="PF00206"/>
    </source>
</evidence>
<dbReference type="SUPFAM" id="SSF48557">
    <property type="entry name" value="L-aspartase-like"/>
    <property type="match status" value="1"/>
</dbReference>
<dbReference type="InterPro" id="IPR009049">
    <property type="entry name" value="Argininosuccinate_lyase"/>
</dbReference>
<dbReference type="InterPro" id="IPR020557">
    <property type="entry name" value="Fumarate_lyase_CS"/>
</dbReference>
<name>A0A6J4V8H6_9BACT</name>
<comment type="pathway">
    <text evidence="2 7">Amino-acid biosynthesis; L-arginine biosynthesis; L-arginine from L-ornithine and carbamoyl phosphate: step 3/3.</text>
</comment>
<dbReference type="HAMAP" id="MF_00006">
    <property type="entry name" value="Arg_succ_lyase"/>
    <property type="match status" value="1"/>
</dbReference>
<organism evidence="10">
    <name type="scientific">uncultured Thermomicrobiales bacterium</name>
    <dbReference type="NCBI Taxonomy" id="1645740"/>
    <lineage>
        <taxon>Bacteria</taxon>
        <taxon>Pseudomonadati</taxon>
        <taxon>Thermomicrobiota</taxon>
        <taxon>Thermomicrobia</taxon>
        <taxon>Thermomicrobiales</taxon>
        <taxon>environmental samples</taxon>
    </lineage>
</organism>
<dbReference type="PRINTS" id="PR00149">
    <property type="entry name" value="FUMRATELYASE"/>
</dbReference>
<evidence type="ECO:0000256" key="7">
    <source>
        <dbReference type="HAMAP-Rule" id="MF_00006"/>
    </source>
</evidence>
<keyword evidence="4 7" id="KW-0055">Arginine biosynthesis</keyword>
<dbReference type="PROSITE" id="PS00163">
    <property type="entry name" value="FUMARATE_LYASES"/>
    <property type="match status" value="1"/>
</dbReference>
<evidence type="ECO:0000256" key="2">
    <source>
        <dbReference type="ARBA" id="ARBA00004941"/>
    </source>
</evidence>
<evidence type="ECO:0000256" key="5">
    <source>
        <dbReference type="ARBA" id="ARBA00022605"/>
    </source>
</evidence>
<evidence type="ECO:0000259" key="9">
    <source>
        <dbReference type="Pfam" id="PF14698"/>
    </source>
</evidence>
<dbReference type="InterPro" id="IPR024083">
    <property type="entry name" value="Fumarase/histidase_N"/>
</dbReference>
<dbReference type="FunFam" id="1.20.200.10:FF:000015">
    <property type="entry name" value="argininosuccinate lyase isoform X2"/>
    <property type="match status" value="1"/>
</dbReference>
<comment type="catalytic activity">
    <reaction evidence="1 7">
        <text>2-(N(omega)-L-arginino)succinate = fumarate + L-arginine</text>
        <dbReference type="Rhea" id="RHEA:24020"/>
        <dbReference type="ChEBI" id="CHEBI:29806"/>
        <dbReference type="ChEBI" id="CHEBI:32682"/>
        <dbReference type="ChEBI" id="CHEBI:57472"/>
        <dbReference type="EC" id="4.3.2.1"/>
    </reaction>
</comment>
<dbReference type="GO" id="GO:0004056">
    <property type="term" value="F:argininosuccinate lyase activity"/>
    <property type="evidence" value="ECO:0007669"/>
    <property type="project" value="UniProtKB-UniRule"/>
</dbReference>
<dbReference type="FunFam" id="1.10.40.30:FF:000001">
    <property type="entry name" value="Argininosuccinate lyase"/>
    <property type="match status" value="1"/>
</dbReference>
<dbReference type="UniPathway" id="UPA00068">
    <property type="reaction ID" value="UER00114"/>
</dbReference>
<gene>
    <name evidence="7" type="primary">argH</name>
    <name evidence="10" type="ORF">AVDCRST_MAG49-3684</name>
</gene>
<feature type="domain" description="Fumarate lyase N-terminal" evidence="8">
    <location>
        <begin position="15"/>
        <end position="309"/>
    </location>
</feature>
<keyword evidence="6 7" id="KW-0456">Lyase</keyword>
<sequence length="491" mass="52118">MSDGQAVGGTKAWGGRFAAPPDARLEAFNASVAFDVRMVREDIRGSVAHVRMLGRQGIVGADEAAAIEAGLWRVWDEVEAGTFGLTVADEDVHTGVERRLRDLVGSVTGKLHTGRSRNDQVATDLRLWTKGALLALIAGVLDLSEALLDVAAAHPTVAMPGYTHLQRAQPVLLAHHLLAYVAMLGRDADRLRDAYRRADVSPLGSGALAGVTYPIDRDATAADLGFADVSANSLDAVGDRDFVLDALHACALVAIHVSRLSEELILWSSAEFRYVTIDDAFATGSSIMPQKKNPDVAELGRGKAGRVVGHLVAMLTVAKGLPLAYNKDLQEDKEGLFDAVDTTLAVLDVFPPMLRTLRFDAPRMAAAAVADFSLATDAADLLAREGVPFREAHEVVGRLVGRCAAEGRTFADLSDAEWAEIHPVFGHRRPPLDAMESIAARDVPGGTAPGRVLAAHAAASADVATARSWLEEREAALAAVLRRPPANKVGG</sequence>
<dbReference type="Gene3D" id="1.10.40.30">
    <property type="entry name" value="Fumarase/aspartase (C-terminal domain)"/>
    <property type="match status" value="1"/>
</dbReference>
<dbReference type="InterPro" id="IPR022761">
    <property type="entry name" value="Fumarate_lyase_N"/>
</dbReference>
<dbReference type="Pfam" id="PF14698">
    <property type="entry name" value="ASL_C2"/>
    <property type="match status" value="1"/>
</dbReference>
<evidence type="ECO:0000313" key="10">
    <source>
        <dbReference type="EMBL" id="CAA9571626.1"/>
    </source>
</evidence>
<dbReference type="CDD" id="cd01359">
    <property type="entry name" value="Argininosuccinate_lyase"/>
    <property type="match status" value="1"/>
</dbReference>
<dbReference type="GO" id="GO:0042450">
    <property type="term" value="P:L-arginine biosynthetic process via ornithine"/>
    <property type="evidence" value="ECO:0007669"/>
    <property type="project" value="UniProtKB-UniRule"/>
</dbReference>
<dbReference type="Pfam" id="PF00206">
    <property type="entry name" value="Lyase_1"/>
    <property type="match status" value="1"/>
</dbReference>
<dbReference type="EMBL" id="CADCWG010000254">
    <property type="protein sequence ID" value="CAA9571626.1"/>
    <property type="molecule type" value="Genomic_DNA"/>
</dbReference>
<dbReference type="FunFam" id="1.10.275.10:FF:000002">
    <property type="entry name" value="Argininosuccinate lyase"/>
    <property type="match status" value="1"/>
</dbReference>
<dbReference type="AlphaFoldDB" id="A0A6J4V8H6"/>
<dbReference type="EC" id="4.3.2.1" evidence="3 7"/>
<dbReference type="InterPro" id="IPR000362">
    <property type="entry name" value="Fumarate_lyase_fam"/>
</dbReference>
<evidence type="ECO:0000256" key="4">
    <source>
        <dbReference type="ARBA" id="ARBA00022571"/>
    </source>
</evidence>
<comment type="subcellular location">
    <subcellularLocation>
        <location evidence="7">Cytoplasm</location>
    </subcellularLocation>
</comment>
<proteinExistence type="inferred from homology"/>
<evidence type="ECO:0000256" key="3">
    <source>
        <dbReference type="ARBA" id="ARBA00012338"/>
    </source>
</evidence>
<accession>A0A6J4V8H6</accession>